<dbReference type="Proteomes" id="UP000054321">
    <property type="component" value="Unassembled WGS sequence"/>
</dbReference>
<evidence type="ECO:0000256" key="1">
    <source>
        <dbReference type="ARBA" id="ARBA00007992"/>
    </source>
</evidence>
<evidence type="ECO:0000259" key="7">
    <source>
        <dbReference type="Pfam" id="PF01494"/>
    </source>
</evidence>
<dbReference type="GO" id="GO:0004497">
    <property type="term" value="F:monooxygenase activity"/>
    <property type="evidence" value="ECO:0007669"/>
    <property type="project" value="UniProtKB-KW"/>
</dbReference>
<dbReference type="AlphaFoldDB" id="A0A0C3CA43"/>
<dbReference type="InParanoid" id="A0A0C3CA43"/>
<accession>A0A0C3CA43</accession>
<evidence type="ECO:0000256" key="3">
    <source>
        <dbReference type="ARBA" id="ARBA00022827"/>
    </source>
</evidence>
<evidence type="ECO:0000256" key="4">
    <source>
        <dbReference type="ARBA" id="ARBA00023002"/>
    </source>
</evidence>
<proteinExistence type="inferred from homology"/>
<evidence type="ECO:0000259" key="6">
    <source>
        <dbReference type="Pfam" id="PF00890"/>
    </source>
</evidence>
<gene>
    <name evidence="8" type="ORF">OIDMADRAFT_133644</name>
</gene>
<evidence type="ECO:0000256" key="5">
    <source>
        <dbReference type="ARBA" id="ARBA00023033"/>
    </source>
</evidence>
<dbReference type="SUPFAM" id="SSF51905">
    <property type="entry name" value="FAD/NAD(P)-binding domain"/>
    <property type="match status" value="1"/>
</dbReference>
<evidence type="ECO:0000313" key="9">
    <source>
        <dbReference type="Proteomes" id="UP000054321"/>
    </source>
</evidence>
<sequence length="475" mass="53593">MHESNEHADLPRERLSGIDVLIVGAGLGGLNAAVELYRQGHNVRLIEAKSQMEGLVGMFRPRPPEMLIKIQFNNWPGMAEKYRQLIYRPALSMYKTNGEKLGGPFSIKGVDRTTIPTPISRPKLISFLYDYVTILGISITFGKRVIDYYEILETGTAGVVTEESERFEADLVIAADGIGSKSWSIVSSSNVKPKSSGFASYRVAYPTKLAFENPLLAKELALEEGGDDICRVYLGTNKHAIILISPETTTWIYQHKDDGTAAESWSRFLDADDVLKTLDKEDEWDQIFIEVIKQTPPKSIVDYKIMWRDPNNKWASDGGLVIQLGDCAHSFLPTSANGATQAMEDGISIAACLKLAGKQSIPLATRVHTHLRFMRVSCAQRGGFKNREKWHHTDFDEARKHPEKLVMQVGRWINLHDPEKYVYENWTKCVNYLLGGSKFENTNIPPGYTYKPWTIDQLLNAAEEEREIEDEGDWF</sequence>
<dbReference type="InterPro" id="IPR002938">
    <property type="entry name" value="FAD-bd"/>
</dbReference>
<protein>
    <recommendedName>
        <fullName evidence="10">FAD-binding domain-containing protein</fullName>
    </recommendedName>
</protein>
<keyword evidence="9" id="KW-1185">Reference proteome</keyword>
<keyword evidence="5" id="KW-0503">Monooxygenase</keyword>
<organism evidence="8 9">
    <name type="scientific">Oidiodendron maius (strain Zn)</name>
    <dbReference type="NCBI Taxonomy" id="913774"/>
    <lineage>
        <taxon>Eukaryota</taxon>
        <taxon>Fungi</taxon>
        <taxon>Dikarya</taxon>
        <taxon>Ascomycota</taxon>
        <taxon>Pezizomycotina</taxon>
        <taxon>Leotiomycetes</taxon>
        <taxon>Leotiomycetes incertae sedis</taxon>
        <taxon>Myxotrichaceae</taxon>
        <taxon>Oidiodendron</taxon>
    </lineage>
</organism>
<keyword evidence="3" id="KW-0274">FAD</keyword>
<evidence type="ECO:0008006" key="10">
    <source>
        <dbReference type="Google" id="ProtNLM"/>
    </source>
</evidence>
<dbReference type="PANTHER" id="PTHR13789">
    <property type="entry name" value="MONOOXYGENASE"/>
    <property type="match status" value="1"/>
</dbReference>
<comment type="similarity">
    <text evidence="1">Belongs to the paxM FAD-dependent monooxygenase family.</text>
</comment>
<feature type="domain" description="FAD-dependent oxidoreductase 2 FAD-binding" evidence="6">
    <location>
        <begin position="19"/>
        <end position="54"/>
    </location>
</feature>
<dbReference type="GO" id="GO:0071949">
    <property type="term" value="F:FAD binding"/>
    <property type="evidence" value="ECO:0007669"/>
    <property type="project" value="InterPro"/>
</dbReference>
<feature type="domain" description="FAD-binding" evidence="7">
    <location>
        <begin position="120"/>
        <end position="353"/>
    </location>
</feature>
<evidence type="ECO:0000256" key="2">
    <source>
        <dbReference type="ARBA" id="ARBA00022630"/>
    </source>
</evidence>
<reference evidence="8 9" key="1">
    <citation type="submission" date="2014-04" db="EMBL/GenBank/DDBJ databases">
        <authorList>
            <consortium name="DOE Joint Genome Institute"/>
            <person name="Kuo A."/>
            <person name="Martino E."/>
            <person name="Perotto S."/>
            <person name="Kohler A."/>
            <person name="Nagy L.G."/>
            <person name="Floudas D."/>
            <person name="Copeland A."/>
            <person name="Barry K.W."/>
            <person name="Cichocki N."/>
            <person name="Veneault-Fourrey C."/>
            <person name="LaButti K."/>
            <person name="Lindquist E.A."/>
            <person name="Lipzen A."/>
            <person name="Lundell T."/>
            <person name="Morin E."/>
            <person name="Murat C."/>
            <person name="Sun H."/>
            <person name="Tunlid A."/>
            <person name="Henrissat B."/>
            <person name="Grigoriev I.V."/>
            <person name="Hibbett D.S."/>
            <person name="Martin F."/>
            <person name="Nordberg H.P."/>
            <person name="Cantor M.N."/>
            <person name="Hua S.X."/>
        </authorList>
    </citation>
    <scope>NUCLEOTIDE SEQUENCE [LARGE SCALE GENOMIC DNA]</scope>
    <source>
        <strain evidence="8 9">Zn</strain>
    </source>
</reference>
<reference evidence="9" key="2">
    <citation type="submission" date="2015-01" db="EMBL/GenBank/DDBJ databases">
        <title>Evolutionary Origins and Diversification of the Mycorrhizal Mutualists.</title>
        <authorList>
            <consortium name="DOE Joint Genome Institute"/>
            <consortium name="Mycorrhizal Genomics Consortium"/>
            <person name="Kohler A."/>
            <person name="Kuo A."/>
            <person name="Nagy L.G."/>
            <person name="Floudas D."/>
            <person name="Copeland A."/>
            <person name="Barry K.W."/>
            <person name="Cichocki N."/>
            <person name="Veneault-Fourrey C."/>
            <person name="LaButti K."/>
            <person name="Lindquist E.A."/>
            <person name="Lipzen A."/>
            <person name="Lundell T."/>
            <person name="Morin E."/>
            <person name="Murat C."/>
            <person name="Riley R."/>
            <person name="Ohm R."/>
            <person name="Sun H."/>
            <person name="Tunlid A."/>
            <person name="Henrissat B."/>
            <person name="Grigoriev I.V."/>
            <person name="Hibbett D.S."/>
            <person name="Martin F."/>
        </authorList>
    </citation>
    <scope>NUCLEOTIDE SEQUENCE [LARGE SCALE GENOMIC DNA]</scope>
    <source>
        <strain evidence="9">Zn</strain>
    </source>
</reference>
<dbReference type="Gene3D" id="3.50.50.60">
    <property type="entry name" value="FAD/NAD(P)-binding domain"/>
    <property type="match status" value="1"/>
</dbReference>
<keyword evidence="4" id="KW-0560">Oxidoreductase</keyword>
<dbReference type="Pfam" id="PF01494">
    <property type="entry name" value="FAD_binding_3"/>
    <property type="match status" value="1"/>
</dbReference>
<dbReference type="OrthoDB" id="16820at2759"/>
<dbReference type="InterPro" id="IPR003953">
    <property type="entry name" value="FAD-dep_OxRdtase_2_FAD-bd"/>
</dbReference>
<dbReference type="STRING" id="913774.A0A0C3CA43"/>
<name>A0A0C3CA43_OIDMZ</name>
<dbReference type="PRINTS" id="PR00420">
    <property type="entry name" value="RNGMNOXGNASE"/>
</dbReference>
<keyword evidence="2" id="KW-0285">Flavoprotein</keyword>
<dbReference type="EMBL" id="KN832886">
    <property type="protein sequence ID" value="KIM95788.1"/>
    <property type="molecule type" value="Genomic_DNA"/>
</dbReference>
<dbReference type="InterPro" id="IPR036188">
    <property type="entry name" value="FAD/NAD-bd_sf"/>
</dbReference>
<evidence type="ECO:0000313" key="8">
    <source>
        <dbReference type="EMBL" id="KIM95788.1"/>
    </source>
</evidence>
<dbReference type="HOGENOM" id="CLU_009665_19_1_1"/>
<dbReference type="Pfam" id="PF00890">
    <property type="entry name" value="FAD_binding_2"/>
    <property type="match status" value="1"/>
</dbReference>
<dbReference type="PANTHER" id="PTHR13789:SF236">
    <property type="entry name" value="MONOOXYGENASE, PUTATIVE (AFU_ORTHOLOGUE AFUA_6G12060)-RELATED"/>
    <property type="match status" value="1"/>
</dbReference>
<dbReference type="InterPro" id="IPR050493">
    <property type="entry name" value="FAD-dep_Monooxygenase_BioMet"/>
</dbReference>